<accession>A0A498HXV4</accession>
<dbReference type="AlphaFoldDB" id="A0A498HXV4"/>
<name>A0A498HXV4_MALDO</name>
<protein>
    <submittedName>
        <fullName evidence="1">Uncharacterized protein</fullName>
    </submittedName>
</protein>
<sequence>MYTCCDVPFGFLIFKSILSKSKRSGTQQKGTTIHPSLITQLCERASVQNLNDLYPRTTMDLDRNMMNLGNVIYSFFTPSLSQTSMNPPSFVPEPSLHPTKLVPQHLMDLSYVSYHTAASSGHSSAIAAKQSMLLKEMV</sequence>
<gene>
    <name evidence="1" type="ORF">DVH24_030180</name>
</gene>
<proteinExistence type="predicted"/>
<organism evidence="1 2">
    <name type="scientific">Malus domestica</name>
    <name type="common">Apple</name>
    <name type="synonym">Pyrus malus</name>
    <dbReference type="NCBI Taxonomy" id="3750"/>
    <lineage>
        <taxon>Eukaryota</taxon>
        <taxon>Viridiplantae</taxon>
        <taxon>Streptophyta</taxon>
        <taxon>Embryophyta</taxon>
        <taxon>Tracheophyta</taxon>
        <taxon>Spermatophyta</taxon>
        <taxon>Magnoliopsida</taxon>
        <taxon>eudicotyledons</taxon>
        <taxon>Gunneridae</taxon>
        <taxon>Pentapetalae</taxon>
        <taxon>rosids</taxon>
        <taxon>fabids</taxon>
        <taxon>Rosales</taxon>
        <taxon>Rosaceae</taxon>
        <taxon>Amygdaloideae</taxon>
        <taxon>Maleae</taxon>
        <taxon>Malus</taxon>
    </lineage>
</organism>
<reference evidence="1 2" key="1">
    <citation type="submission" date="2018-10" db="EMBL/GenBank/DDBJ databases">
        <title>A high-quality apple genome assembly.</title>
        <authorList>
            <person name="Hu J."/>
        </authorList>
    </citation>
    <scope>NUCLEOTIDE SEQUENCE [LARGE SCALE GENOMIC DNA]</scope>
    <source>
        <strain evidence="2">cv. HFTH1</strain>
        <tissue evidence="1">Young leaf</tissue>
    </source>
</reference>
<dbReference type="EMBL" id="RDQH01000341">
    <property type="protein sequence ID" value="RXH75459.1"/>
    <property type="molecule type" value="Genomic_DNA"/>
</dbReference>
<comment type="caution">
    <text evidence="1">The sequence shown here is derived from an EMBL/GenBank/DDBJ whole genome shotgun (WGS) entry which is preliminary data.</text>
</comment>
<dbReference type="Proteomes" id="UP000290289">
    <property type="component" value="Chromosome 15"/>
</dbReference>
<evidence type="ECO:0000313" key="1">
    <source>
        <dbReference type="EMBL" id="RXH75459.1"/>
    </source>
</evidence>
<evidence type="ECO:0000313" key="2">
    <source>
        <dbReference type="Proteomes" id="UP000290289"/>
    </source>
</evidence>
<keyword evidence="2" id="KW-1185">Reference proteome</keyword>